<evidence type="ECO:0000313" key="6">
    <source>
        <dbReference type="EMBL" id="CAE6485173.1"/>
    </source>
</evidence>
<organism evidence="6 7">
    <name type="scientific">Rhizoctonia solani</name>
    <dbReference type="NCBI Taxonomy" id="456999"/>
    <lineage>
        <taxon>Eukaryota</taxon>
        <taxon>Fungi</taxon>
        <taxon>Dikarya</taxon>
        <taxon>Basidiomycota</taxon>
        <taxon>Agaricomycotina</taxon>
        <taxon>Agaricomycetes</taxon>
        <taxon>Cantharellales</taxon>
        <taxon>Ceratobasidiaceae</taxon>
        <taxon>Rhizoctonia</taxon>
    </lineage>
</organism>
<dbReference type="Proteomes" id="UP000663843">
    <property type="component" value="Unassembled WGS sequence"/>
</dbReference>
<dbReference type="CDD" id="cd12148">
    <property type="entry name" value="fungal_TF_MHR"/>
    <property type="match status" value="1"/>
</dbReference>
<evidence type="ECO:0000256" key="2">
    <source>
        <dbReference type="ARBA" id="ARBA00023242"/>
    </source>
</evidence>
<feature type="compositionally biased region" description="Polar residues" evidence="4">
    <location>
        <begin position="690"/>
        <end position="703"/>
    </location>
</feature>
<dbReference type="GO" id="GO:0003677">
    <property type="term" value="F:DNA binding"/>
    <property type="evidence" value="ECO:0007669"/>
    <property type="project" value="InterPro"/>
</dbReference>
<dbReference type="PANTHER" id="PTHR31001:SF56">
    <property type="entry name" value="ZN(2)-C6 FUNGAL-TYPE DOMAIN-CONTAINING PROTEIN"/>
    <property type="match status" value="1"/>
</dbReference>
<feature type="region of interest" description="Disordered" evidence="4">
    <location>
        <begin position="1"/>
        <end position="29"/>
    </location>
</feature>
<dbReference type="PANTHER" id="PTHR31001">
    <property type="entry name" value="UNCHARACTERIZED TRANSCRIPTIONAL REGULATORY PROTEIN"/>
    <property type="match status" value="1"/>
</dbReference>
<comment type="subcellular location">
    <subcellularLocation>
        <location evidence="1">Nucleus</location>
    </subcellularLocation>
</comment>
<name>A0A8H3CKS9_9AGAM</name>
<dbReference type="InterPro" id="IPR050613">
    <property type="entry name" value="Sec_Metabolite_Reg"/>
</dbReference>
<evidence type="ECO:0000259" key="5">
    <source>
        <dbReference type="SMART" id="SM00906"/>
    </source>
</evidence>
<evidence type="ECO:0000256" key="1">
    <source>
        <dbReference type="ARBA" id="ARBA00004123"/>
    </source>
</evidence>
<dbReference type="GO" id="GO:0005634">
    <property type="term" value="C:nucleus"/>
    <property type="evidence" value="ECO:0007669"/>
    <property type="project" value="UniProtKB-SubCell"/>
</dbReference>
<dbReference type="GO" id="GO:0006351">
    <property type="term" value="P:DNA-templated transcription"/>
    <property type="evidence" value="ECO:0007669"/>
    <property type="project" value="InterPro"/>
</dbReference>
<feature type="coiled-coil region" evidence="3">
    <location>
        <begin position="93"/>
        <end position="120"/>
    </location>
</feature>
<feature type="domain" description="Xylanolytic transcriptional activator regulatory" evidence="5">
    <location>
        <begin position="373"/>
        <end position="446"/>
    </location>
</feature>
<evidence type="ECO:0000256" key="3">
    <source>
        <dbReference type="SAM" id="Coils"/>
    </source>
</evidence>
<evidence type="ECO:0000313" key="7">
    <source>
        <dbReference type="Proteomes" id="UP000663843"/>
    </source>
</evidence>
<dbReference type="GO" id="GO:0008270">
    <property type="term" value="F:zinc ion binding"/>
    <property type="evidence" value="ECO:0007669"/>
    <property type="project" value="InterPro"/>
</dbReference>
<reference evidence="6" key="1">
    <citation type="submission" date="2021-01" db="EMBL/GenBank/DDBJ databases">
        <authorList>
            <person name="Kaushik A."/>
        </authorList>
    </citation>
    <scope>NUCLEOTIDE SEQUENCE</scope>
    <source>
        <strain evidence="6">AG2-2IIIB</strain>
    </source>
</reference>
<sequence length="867" mass="96618">MQAGTTTPPEVESSSNTQESNAVSSSNRRRRGALSCAECRRSNLRSGRTSYRLKLRCDRQVPCHSCVKRGCSSICPDGQLTTGKGNRFVLANTEELHEKIIQLQDRISSLENGLATLQAAHSSQPHPLLREDLLELKAPLGTELAPSQLKRRRTEAQDPEEVEQGPEVLDALGTLTIESEGRSIFYGGTAGAEFLLKPDELLDVKPSISSAVSRPGFTVDVELQHLARSFPFTPIRGNNKEVKQQLRAMLPTADKAWAICEFYFMHATWLYNPIARSQFIETIFNRMYRTPADVEACSAHQYAVMFGVLAVGVQLNTDLPAYHQDAEQYHMLTRAALALDCISENTTISAIQSILLMCYFCQLTDNKDSSMHHWTLIGLGIKLAVGIGLHRDGKRWDLELPEAELRRALWWELRTFDAWVAIGLGRPPSIAAYVMDFGHHFAIRVLMFKPSIHTDTEWPKDPEAKMNEDGLIEPSYQRVKFVFARLLLEVLDGAFSATAPSYEKVLKLHKRLREFEGPPHLHVPGFFGNKYKETALYVDNSLQLERHTTFCVPETILMHLHRSFFARAINESPDDPLKSRYAESVIAIHKAVLRHLAAVRNLFSLLPDLTMRFWLFWSHSFSGATILAALVIRCPGSSLSASALKGLDEVSELFSQAQNACRARRALPTILKLRQRAHYAFKEYHSGHPTTISLDDSPSGNSENGRDENALLGGRTRVVTFQGRTSEYRSGQSTSSTLSPYSDDSSSAASGVTMGDPLNDTHSLDSYMNTYRHGVNVPSSSLSAHHMDPNNPGFDSNDAPLVTLHPGMLGPQSPTSYYSYPPTENYPYPAQQPLPFPHDPTREAPIPNNVDYTWQDLMASIGIQGGP</sequence>
<dbReference type="SMART" id="SM00906">
    <property type="entry name" value="Fungal_trans"/>
    <property type="match status" value="1"/>
</dbReference>
<gene>
    <name evidence="6" type="ORF">RDB_LOCUS122403</name>
</gene>
<evidence type="ECO:0000256" key="4">
    <source>
        <dbReference type="SAM" id="MobiDB-lite"/>
    </source>
</evidence>
<proteinExistence type="predicted"/>
<feature type="region of interest" description="Disordered" evidence="4">
    <location>
        <begin position="690"/>
        <end position="761"/>
    </location>
</feature>
<dbReference type="AlphaFoldDB" id="A0A8H3CKS9"/>
<comment type="caution">
    <text evidence="6">The sequence shown here is derived from an EMBL/GenBank/DDBJ whole genome shotgun (WGS) entry which is preliminary data.</text>
</comment>
<dbReference type="InterPro" id="IPR007219">
    <property type="entry name" value="XnlR_reg_dom"/>
</dbReference>
<keyword evidence="3" id="KW-0175">Coiled coil</keyword>
<accession>A0A8H3CKS9</accession>
<protein>
    <recommendedName>
        <fullName evidence="5">Xylanolytic transcriptional activator regulatory domain-containing protein</fullName>
    </recommendedName>
</protein>
<feature type="region of interest" description="Disordered" evidence="4">
    <location>
        <begin position="145"/>
        <end position="165"/>
    </location>
</feature>
<feature type="compositionally biased region" description="Low complexity" evidence="4">
    <location>
        <begin position="730"/>
        <end position="751"/>
    </location>
</feature>
<keyword evidence="2" id="KW-0539">Nucleus</keyword>
<feature type="compositionally biased region" description="Polar residues" evidence="4">
    <location>
        <begin position="1"/>
        <end position="19"/>
    </location>
</feature>
<dbReference type="Pfam" id="PF04082">
    <property type="entry name" value="Fungal_trans"/>
    <property type="match status" value="1"/>
</dbReference>
<dbReference type="EMBL" id="CAJMWT010004125">
    <property type="protein sequence ID" value="CAE6485173.1"/>
    <property type="molecule type" value="Genomic_DNA"/>
</dbReference>